<gene>
    <name evidence="2" type="ORF">MRX98_08560</name>
</gene>
<dbReference type="Proteomes" id="UP001165427">
    <property type="component" value="Unassembled WGS sequence"/>
</dbReference>
<evidence type="ECO:0000259" key="1">
    <source>
        <dbReference type="SMART" id="SM00563"/>
    </source>
</evidence>
<dbReference type="AlphaFoldDB" id="A0AA41R419"/>
<dbReference type="GO" id="GO:0016746">
    <property type="term" value="F:acyltransferase activity"/>
    <property type="evidence" value="ECO:0007669"/>
    <property type="project" value="InterPro"/>
</dbReference>
<dbReference type="InterPro" id="IPR022742">
    <property type="entry name" value="Hydrolase_4"/>
</dbReference>
<keyword evidence="2" id="KW-0378">Hydrolase</keyword>
<dbReference type="PANTHER" id="PTHR11614">
    <property type="entry name" value="PHOSPHOLIPASE-RELATED"/>
    <property type="match status" value="1"/>
</dbReference>
<dbReference type="InterPro" id="IPR002123">
    <property type="entry name" value="Plipid/glycerol_acylTrfase"/>
</dbReference>
<dbReference type="Pfam" id="PF12146">
    <property type="entry name" value="Hydrolase_4"/>
    <property type="match status" value="1"/>
</dbReference>
<dbReference type="SUPFAM" id="SSF53474">
    <property type="entry name" value="alpha/beta-Hydrolases"/>
    <property type="match status" value="1"/>
</dbReference>
<evidence type="ECO:0000313" key="3">
    <source>
        <dbReference type="Proteomes" id="UP001165427"/>
    </source>
</evidence>
<dbReference type="GO" id="GO:0016787">
    <property type="term" value="F:hydrolase activity"/>
    <property type="evidence" value="ECO:0007669"/>
    <property type="project" value="UniProtKB-KW"/>
</dbReference>
<dbReference type="InterPro" id="IPR029058">
    <property type="entry name" value="AB_hydrolase_fold"/>
</dbReference>
<dbReference type="RefSeq" id="WP_246905528.1">
    <property type="nucleotide sequence ID" value="NZ_JALJRB010000007.1"/>
</dbReference>
<name>A0AA41R419_9BACT</name>
<sequence>MNPIAYRTTNLVLKTFANLTKARVVLHDTDHIPEGANIFVVNHFTRLETVLIPFYLHNLLQKPIWSLASKEFFVGAIGRFLDAVGAVSTNDPHRDRLIVKTLLTGEADWIIFPEGRMVKNKKIVEKGRFIVSSATGKHAPHTGAANLALRTEFYRQRLLWLTQQGDPEAQRLLSLFRIDGVSQLSSRQTHIVPVNLTYYPLRARINILNKLAKRLMDTVPERLTEELMTEGAMLLSGVDIDLRFGRPIAIDPWLRHRKILRDIRRPQSIDFDDRLSCLKLLRKNARLIMQHYMGAIYGLTTVNHDHIFASLLKHSLHDRIHVADLLRRAFLAIQQGTAEPAIHLHTSLQENQNHLLLDDRFQQLADFISVAQETEVVQHVPPYLIRNRRKLKTFFDFHRARIDNPVAVMANEVEPLNGLQKRVSRLCRTPRFWLQRRIFRWFLDKGELEFETDYRHYAIDGESKPRDIGHPLLIRGRSRQMGILLCHGYMAAPAEVQTLAEYLGAKGYWVHAPRLKGHGTAPEDLARCTYMDWIRSVEEGYLLIRNRCRRVAVGGFSTGAALALELAARIDGLAGVFAVATPLRLQYAASKLAPVVDAWNRFMGKMRWEEARKLFVENHPENPEINYLRNPISGVRELERLMDRVEPLLGNITIPALVVQADEDPVVNPKGSERIFQRIGSADKRYVLFHMNRHGILRGEGSSRVHHLIGGFVDQLRDNLTSRSGSTDPGS</sequence>
<dbReference type="SUPFAM" id="SSF69593">
    <property type="entry name" value="Glycerol-3-phosphate (1)-acyltransferase"/>
    <property type="match status" value="1"/>
</dbReference>
<dbReference type="EMBL" id="JALJRB010000007">
    <property type="protein sequence ID" value="MCJ8500620.1"/>
    <property type="molecule type" value="Genomic_DNA"/>
</dbReference>
<dbReference type="InterPro" id="IPR051044">
    <property type="entry name" value="MAG_DAG_Lipase"/>
</dbReference>
<accession>A0AA41R419</accession>
<feature type="domain" description="Phospholipid/glycerol acyltransferase" evidence="1">
    <location>
        <begin position="37"/>
        <end position="199"/>
    </location>
</feature>
<dbReference type="Gene3D" id="3.40.50.1820">
    <property type="entry name" value="alpha/beta hydrolase"/>
    <property type="match status" value="1"/>
</dbReference>
<evidence type="ECO:0000313" key="2">
    <source>
        <dbReference type="EMBL" id="MCJ8500620.1"/>
    </source>
</evidence>
<protein>
    <submittedName>
        <fullName evidence="2">Alpha/beta fold hydrolase</fullName>
    </submittedName>
</protein>
<organism evidence="2 3">
    <name type="scientific">Desulfatitalea alkaliphila</name>
    <dbReference type="NCBI Taxonomy" id="2929485"/>
    <lineage>
        <taxon>Bacteria</taxon>
        <taxon>Pseudomonadati</taxon>
        <taxon>Thermodesulfobacteriota</taxon>
        <taxon>Desulfobacteria</taxon>
        <taxon>Desulfobacterales</taxon>
        <taxon>Desulfosarcinaceae</taxon>
        <taxon>Desulfatitalea</taxon>
    </lineage>
</organism>
<comment type="caution">
    <text evidence="2">The sequence shown here is derived from an EMBL/GenBank/DDBJ whole genome shotgun (WGS) entry which is preliminary data.</text>
</comment>
<dbReference type="Pfam" id="PF01553">
    <property type="entry name" value="Acyltransferase"/>
    <property type="match status" value="1"/>
</dbReference>
<proteinExistence type="predicted"/>
<dbReference type="SMART" id="SM00563">
    <property type="entry name" value="PlsC"/>
    <property type="match status" value="1"/>
</dbReference>
<reference evidence="2" key="1">
    <citation type="submission" date="2022-04" db="EMBL/GenBank/DDBJ databases">
        <title>Desulfatitalea alkaliphila sp. nov., a novel anaerobic sulfate-reducing bacterium isolated from terrestrial mud volcano, Taman Peninsula, Russia.</title>
        <authorList>
            <person name="Khomyakova M.A."/>
            <person name="Merkel A.Y."/>
            <person name="Slobodkin A.I."/>
        </authorList>
    </citation>
    <scope>NUCLEOTIDE SEQUENCE</scope>
    <source>
        <strain evidence="2">M08but</strain>
    </source>
</reference>
<keyword evidence="3" id="KW-1185">Reference proteome</keyword>